<name>A0A6N0HUK8_9GAMM</name>
<gene>
    <name evidence="1" type="ORF">HUE57_07005</name>
</gene>
<dbReference type="KEGG" id="rev:HUE57_07005"/>
<dbReference type="AlphaFoldDB" id="A0A6N0HUK8"/>
<reference evidence="1 2" key="1">
    <citation type="submission" date="2020-05" db="EMBL/GenBank/DDBJ databases">
        <title>Horizontal transmission and recombination maintain forever young bacterial symbiont genomes.</title>
        <authorList>
            <person name="Russell S.L."/>
            <person name="Pepper-Tunick E."/>
            <person name="Svedberg J."/>
            <person name="Byrne A."/>
            <person name="Ruelas Castillo J."/>
            <person name="Vollmers C."/>
            <person name="Beinart R.A."/>
            <person name="Corbett-Detig R."/>
        </authorList>
    </citation>
    <scope>NUCLEOTIDE SEQUENCE [LARGE SCALE GENOMIC DNA]</scope>
    <source>
        <strain evidence="1">Santa_Monica_outfall</strain>
    </source>
</reference>
<dbReference type="Proteomes" id="UP000509658">
    <property type="component" value="Chromosome"/>
</dbReference>
<organism evidence="1 2">
    <name type="scientific">Candidatus Reidiella endopervernicosa</name>
    <dbReference type="NCBI Taxonomy" id="2738883"/>
    <lineage>
        <taxon>Bacteria</taxon>
        <taxon>Pseudomonadati</taxon>
        <taxon>Pseudomonadota</taxon>
        <taxon>Gammaproteobacteria</taxon>
        <taxon>Candidatus Reidiella</taxon>
    </lineage>
</organism>
<proteinExistence type="predicted"/>
<keyword evidence="2" id="KW-1185">Reference proteome</keyword>
<evidence type="ECO:0000313" key="2">
    <source>
        <dbReference type="Proteomes" id="UP000509658"/>
    </source>
</evidence>
<dbReference type="RefSeq" id="WP_174672951.1">
    <property type="nucleotide sequence ID" value="NZ_CP054491.1"/>
</dbReference>
<evidence type="ECO:0000313" key="1">
    <source>
        <dbReference type="EMBL" id="QKQ26058.1"/>
    </source>
</evidence>
<protein>
    <submittedName>
        <fullName evidence="1">Uncharacterized protein</fullName>
    </submittedName>
</protein>
<accession>A0A6N0HUK8</accession>
<sequence length="45" mass="5020">MLLGYWKRFHFQMAISGVVGMPATRIIPSGVEAMARQVIDEVEAL</sequence>
<dbReference type="EMBL" id="CP054491">
    <property type="protein sequence ID" value="QKQ26058.1"/>
    <property type="molecule type" value="Genomic_DNA"/>
</dbReference>